<dbReference type="GO" id="GO:0004029">
    <property type="term" value="F:aldehyde dehydrogenase (NAD+) activity"/>
    <property type="evidence" value="ECO:0007669"/>
    <property type="project" value="TreeGrafter"/>
</dbReference>
<feature type="domain" description="NAD-dependent epimerase/dehydratase" evidence="1">
    <location>
        <begin position="4"/>
        <end position="225"/>
    </location>
</feature>
<dbReference type="STRING" id="869212.Turpa_2434"/>
<dbReference type="Proteomes" id="UP000006048">
    <property type="component" value="Chromosome"/>
</dbReference>
<dbReference type="KEGG" id="tpx:Turpa_2434"/>
<dbReference type="HOGENOM" id="CLU_007383_6_0_12"/>
<dbReference type="InterPro" id="IPR001509">
    <property type="entry name" value="Epimerase_deHydtase"/>
</dbReference>
<dbReference type="AlphaFoldDB" id="I4B719"/>
<dbReference type="GO" id="GO:0005737">
    <property type="term" value="C:cytoplasm"/>
    <property type="evidence" value="ECO:0007669"/>
    <property type="project" value="TreeGrafter"/>
</dbReference>
<evidence type="ECO:0000313" key="3">
    <source>
        <dbReference type="Proteomes" id="UP000006048"/>
    </source>
</evidence>
<dbReference type="Gene3D" id="3.40.50.720">
    <property type="entry name" value="NAD(P)-binding Rossmann-like Domain"/>
    <property type="match status" value="1"/>
</dbReference>
<dbReference type="OrthoDB" id="9807212at2"/>
<accession>I4B719</accession>
<keyword evidence="3" id="KW-1185">Reference proteome</keyword>
<organism evidence="2 3">
    <name type="scientific">Turneriella parva (strain ATCC BAA-1111 / DSM 21527 / NCTC 11395 / H)</name>
    <name type="common">Leptospira parva</name>
    <dbReference type="NCBI Taxonomy" id="869212"/>
    <lineage>
        <taxon>Bacteria</taxon>
        <taxon>Pseudomonadati</taxon>
        <taxon>Spirochaetota</taxon>
        <taxon>Spirochaetia</taxon>
        <taxon>Leptospirales</taxon>
        <taxon>Leptospiraceae</taxon>
        <taxon>Turneriella</taxon>
    </lineage>
</organism>
<dbReference type="EMBL" id="CP002959">
    <property type="protein sequence ID" value="AFM13076.1"/>
    <property type="molecule type" value="Genomic_DNA"/>
</dbReference>
<reference evidence="2 3" key="1">
    <citation type="submission" date="2012-06" db="EMBL/GenBank/DDBJ databases">
        <title>The complete chromosome of genome of Turneriella parva DSM 21527.</title>
        <authorList>
            <consortium name="US DOE Joint Genome Institute (JGI-PGF)"/>
            <person name="Lucas S."/>
            <person name="Han J."/>
            <person name="Lapidus A."/>
            <person name="Bruce D."/>
            <person name="Goodwin L."/>
            <person name="Pitluck S."/>
            <person name="Peters L."/>
            <person name="Kyrpides N."/>
            <person name="Mavromatis K."/>
            <person name="Ivanova N."/>
            <person name="Mikhailova N."/>
            <person name="Chertkov O."/>
            <person name="Detter J.C."/>
            <person name="Tapia R."/>
            <person name="Han C."/>
            <person name="Land M."/>
            <person name="Hauser L."/>
            <person name="Markowitz V."/>
            <person name="Cheng J.-F."/>
            <person name="Hugenholtz P."/>
            <person name="Woyke T."/>
            <person name="Wu D."/>
            <person name="Gronow S."/>
            <person name="Wellnitz S."/>
            <person name="Brambilla E."/>
            <person name="Klenk H.-P."/>
            <person name="Eisen J.A."/>
        </authorList>
    </citation>
    <scope>NUCLEOTIDE SEQUENCE [LARGE SCALE GENOMIC DNA]</scope>
    <source>
        <strain evidence="3">ATCC BAA-1111 / DSM 21527 / NCTC 11395 / H</strain>
    </source>
</reference>
<dbReference type="PANTHER" id="PTHR48079">
    <property type="entry name" value="PROTEIN YEEZ"/>
    <property type="match status" value="1"/>
</dbReference>
<protein>
    <submittedName>
        <fullName evidence="2">NAD-dependent epimerase/dehydratase</fullName>
    </submittedName>
</protein>
<dbReference type="RefSeq" id="WP_014803582.1">
    <property type="nucleotide sequence ID" value="NC_018020.1"/>
</dbReference>
<dbReference type="PANTHER" id="PTHR48079:SF6">
    <property type="entry name" value="NAD(P)-BINDING DOMAIN-CONTAINING PROTEIN-RELATED"/>
    <property type="match status" value="1"/>
</dbReference>
<dbReference type="Pfam" id="PF01370">
    <property type="entry name" value="Epimerase"/>
    <property type="match status" value="1"/>
</dbReference>
<sequence length="319" mass="35541">MQCLVTGGTGYLGRALAERLQNDGHRVRILDVRKGDLFCEYVEGDILVEQDVERAMRGVDAVFHVAAIVGFWKGKREWQRLVNVEGTRNVMRTALRLAVPKIVYTSTINTFGYARSETEVGDETTPYNWGPLDVSYMETKHEAQNLVIDMVRTSALPATIVNPGTVFGGAGAAGMNANRYIELIRAKQMPAYPTGGTNCVALEDVVEGHIMAYRKGRPGECYILGAENLTYRALFEFIASELNVPAPAIPLVEGVTSVVAGIAEKGFSVFGKEPPFTGEMVRASSRYSFYRNDKARREFGMVFKEFLPYLQRLIQQKYR</sequence>
<dbReference type="InterPro" id="IPR036291">
    <property type="entry name" value="NAD(P)-bd_dom_sf"/>
</dbReference>
<name>I4B719_TURPD</name>
<gene>
    <name evidence="2" type="ordered locus">Turpa_2434</name>
</gene>
<evidence type="ECO:0000259" key="1">
    <source>
        <dbReference type="Pfam" id="PF01370"/>
    </source>
</evidence>
<evidence type="ECO:0000313" key="2">
    <source>
        <dbReference type="EMBL" id="AFM13076.1"/>
    </source>
</evidence>
<dbReference type="InterPro" id="IPR051783">
    <property type="entry name" value="NAD(P)-dependent_oxidoreduct"/>
</dbReference>
<proteinExistence type="predicted"/>
<dbReference type="SUPFAM" id="SSF51735">
    <property type="entry name" value="NAD(P)-binding Rossmann-fold domains"/>
    <property type="match status" value="1"/>
</dbReference>